<sequence length="586" mass="64330">MVAMEQSVVDSFSITKCDLQQVISFSGQHQSRSQQSRSLRNTRHLSLQLEGTIGDLNSLGGGQPLQFHETHGDNIQLSHDKTRARRAESFCKGICFSARPIGINEKVYIRFVETNTSWSGVLRFGFTSIDPATIRGVDLPRYACPDLTNKPGNWAKALGERYTTSNIVLFFYVTRSGDVYYGVNGEEKGLFFSGVNTSSPLWAMLDIYGNTVGVEFTQANGFNAWAGDSVPHSAPISIEQELFSFRQTVSMNDSTMYPVPVVKYHARFVFSPLYLHTLCGRNARVSADRTVAIRLREEYCNAYVFTSRPVNPGQKIVIQILGVDCSYIGGLGFGLTACDPASLTSSIMPDDADLLLDRPEYWVVNKDVCRSPDVGDELSFAITEEGEVLYSRNNGKAAVLMHVDRTLPLWAFFDIYGNVQKIKVIGVTTVQSPPPHMTRSQSASGFSNHLGTSQAHQPTNLPPRPSVPTLPPPLQPQVLRSWSVPNPSATAPKVLSSPGNQHGQRAQAVSLPSSPVGVSPGDGFIPLEEARDECTVCCEKGVNSVLYTCGHMCMCFECAHAVKQDKGGLCPICRQPIKDVIKIYRS</sequence>
<protein>
    <recommendedName>
        <fullName evidence="4">RING-type E3 ubiquitin transferase</fullName>
        <ecNumber evidence="4">2.3.2.27</ecNumber>
    </recommendedName>
</protein>
<evidence type="ECO:0000256" key="10">
    <source>
        <dbReference type="ARBA" id="ARBA00022786"/>
    </source>
</evidence>
<evidence type="ECO:0000256" key="11">
    <source>
        <dbReference type="ARBA" id="ARBA00022833"/>
    </source>
</evidence>
<dbReference type="OMA" id="DAVLYMC"/>
<feature type="compositionally biased region" description="Polar residues" evidence="14">
    <location>
        <begin position="438"/>
        <end position="459"/>
    </location>
</feature>
<dbReference type="Gene3D" id="2.60.120.920">
    <property type="match status" value="2"/>
</dbReference>
<dbReference type="PROSITE" id="PS51065">
    <property type="entry name" value="NHR"/>
    <property type="match status" value="2"/>
</dbReference>
<dbReference type="SUPFAM" id="SSF57850">
    <property type="entry name" value="RING/U-box"/>
    <property type="match status" value="1"/>
</dbReference>
<name>A0A2T7P9D3_POMCA</name>
<dbReference type="InterPro" id="IPR006573">
    <property type="entry name" value="NHR_dom"/>
</dbReference>
<dbReference type="GO" id="GO:0007219">
    <property type="term" value="P:Notch signaling pathway"/>
    <property type="evidence" value="ECO:0007669"/>
    <property type="project" value="UniProtKB-KW"/>
</dbReference>
<proteinExistence type="predicted"/>
<evidence type="ECO:0000256" key="5">
    <source>
        <dbReference type="ARBA" id="ARBA00022490"/>
    </source>
</evidence>
<evidence type="ECO:0000256" key="14">
    <source>
        <dbReference type="SAM" id="MobiDB-lite"/>
    </source>
</evidence>
<organism evidence="17 18">
    <name type="scientific">Pomacea canaliculata</name>
    <name type="common">Golden apple snail</name>
    <dbReference type="NCBI Taxonomy" id="400727"/>
    <lineage>
        <taxon>Eukaryota</taxon>
        <taxon>Metazoa</taxon>
        <taxon>Spiralia</taxon>
        <taxon>Lophotrochozoa</taxon>
        <taxon>Mollusca</taxon>
        <taxon>Gastropoda</taxon>
        <taxon>Caenogastropoda</taxon>
        <taxon>Architaenioglossa</taxon>
        <taxon>Ampullarioidea</taxon>
        <taxon>Ampullariidae</taxon>
        <taxon>Pomacea</taxon>
    </lineage>
</organism>
<evidence type="ECO:0000256" key="13">
    <source>
        <dbReference type="PROSITE-ProRule" id="PRU00175"/>
    </source>
</evidence>
<feature type="domain" description="NHR" evidence="16">
    <location>
        <begin position="64"/>
        <end position="219"/>
    </location>
</feature>
<keyword evidence="6" id="KW-0808">Transferase</keyword>
<dbReference type="EC" id="2.3.2.27" evidence="4"/>
<evidence type="ECO:0000256" key="12">
    <source>
        <dbReference type="ARBA" id="ARBA00022976"/>
    </source>
</evidence>
<feature type="domain" description="NHR" evidence="16">
    <location>
        <begin position="272"/>
        <end position="427"/>
    </location>
</feature>
<evidence type="ECO:0000259" key="16">
    <source>
        <dbReference type="PROSITE" id="PS51065"/>
    </source>
</evidence>
<comment type="subcellular location">
    <subcellularLocation>
        <location evidence="2">Cytoplasm</location>
    </subcellularLocation>
</comment>
<dbReference type="EMBL" id="PZQS01000005">
    <property type="protein sequence ID" value="PVD30016.1"/>
    <property type="molecule type" value="Genomic_DNA"/>
</dbReference>
<evidence type="ECO:0000256" key="2">
    <source>
        <dbReference type="ARBA" id="ARBA00004496"/>
    </source>
</evidence>
<keyword evidence="8" id="KW-0677">Repeat</keyword>
<evidence type="ECO:0000313" key="17">
    <source>
        <dbReference type="EMBL" id="PVD30016.1"/>
    </source>
</evidence>
<dbReference type="FunFam" id="2.60.120.920:FF:000005">
    <property type="entry name" value="Putative E3 ubiquitin-protein ligase NEURL1B"/>
    <property type="match status" value="2"/>
</dbReference>
<dbReference type="OrthoDB" id="6078042at2759"/>
<dbReference type="InterPro" id="IPR037962">
    <property type="entry name" value="Neuralized"/>
</dbReference>
<evidence type="ECO:0000256" key="7">
    <source>
        <dbReference type="ARBA" id="ARBA00022723"/>
    </source>
</evidence>
<keyword evidence="5" id="KW-0963">Cytoplasm</keyword>
<dbReference type="GO" id="GO:0005737">
    <property type="term" value="C:cytoplasm"/>
    <property type="evidence" value="ECO:0007669"/>
    <property type="project" value="UniProtKB-SubCell"/>
</dbReference>
<evidence type="ECO:0000256" key="6">
    <source>
        <dbReference type="ARBA" id="ARBA00022679"/>
    </source>
</evidence>
<comment type="catalytic activity">
    <reaction evidence="1">
        <text>S-ubiquitinyl-[E2 ubiquitin-conjugating enzyme]-L-cysteine + [acceptor protein]-L-lysine = [E2 ubiquitin-conjugating enzyme]-L-cysteine + N(6)-ubiquitinyl-[acceptor protein]-L-lysine.</text>
        <dbReference type="EC" id="2.3.2.27"/>
    </reaction>
</comment>
<keyword evidence="12" id="KW-0914">Notch signaling pathway</keyword>
<keyword evidence="9 13" id="KW-0863">Zinc-finger</keyword>
<dbReference type="AlphaFoldDB" id="A0A2T7P9D3"/>
<dbReference type="CDD" id="cd16647">
    <property type="entry name" value="mRING-HC-C3HC5_NEU1"/>
    <property type="match status" value="1"/>
</dbReference>
<dbReference type="InterPro" id="IPR013083">
    <property type="entry name" value="Znf_RING/FYVE/PHD"/>
</dbReference>
<evidence type="ECO:0000313" key="18">
    <source>
        <dbReference type="Proteomes" id="UP000245119"/>
    </source>
</evidence>
<dbReference type="Gene3D" id="3.30.40.10">
    <property type="entry name" value="Zinc/RING finger domain, C3HC4 (zinc finger)"/>
    <property type="match status" value="1"/>
</dbReference>
<comment type="caution">
    <text evidence="17">The sequence shown here is derived from an EMBL/GenBank/DDBJ whole genome shotgun (WGS) entry which is preliminary data.</text>
</comment>
<comment type="pathway">
    <text evidence="3">Protein modification; protein ubiquitination.</text>
</comment>
<dbReference type="FunFam" id="3.30.40.10:FF:000056">
    <property type="entry name" value="Putative E3 ubiquitin-protein ligase NEURL1B"/>
    <property type="match status" value="1"/>
</dbReference>
<reference evidence="17 18" key="1">
    <citation type="submission" date="2018-04" db="EMBL/GenBank/DDBJ databases">
        <title>The genome of golden apple snail Pomacea canaliculata provides insight into stress tolerance and invasive adaptation.</title>
        <authorList>
            <person name="Liu C."/>
            <person name="Liu B."/>
            <person name="Ren Y."/>
            <person name="Zhang Y."/>
            <person name="Wang H."/>
            <person name="Li S."/>
            <person name="Jiang F."/>
            <person name="Yin L."/>
            <person name="Zhang G."/>
            <person name="Qian W."/>
            <person name="Fan W."/>
        </authorList>
    </citation>
    <scope>NUCLEOTIDE SEQUENCE [LARGE SCALE GENOMIC DNA]</scope>
    <source>
        <strain evidence="17">SZHN2017</strain>
        <tissue evidence="17">Muscle</tissue>
    </source>
</reference>
<dbReference type="STRING" id="400727.A0A2T7P9D3"/>
<evidence type="ECO:0000259" key="15">
    <source>
        <dbReference type="PROSITE" id="PS50089"/>
    </source>
</evidence>
<dbReference type="GO" id="GO:0008270">
    <property type="term" value="F:zinc ion binding"/>
    <property type="evidence" value="ECO:0007669"/>
    <property type="project" value="UniProtKB-KW"/>
</dbReference>
<keyword evidence="11" id="KW-0862">Zinc</keyword>
<evidence type="ECO:0000256" key="8">
    <source>
        <dbReference type="ARBA" id="ARBA00022737"/>
    </source>
</evidence>
<dbReference type="Pfam" id="PF07177">
    <property type="entry name" value="Neuralized"/>
    <property type="match status" value="2"/>
</dbReference>
<dbReference type="SMART" id="SM00184">
    <property type="entry name" value="RING"/>
    <property type="match status" value="1"/>
</dbReference>
<feature type="compositionally biased region" description="Pro residues" evidence="14">
    <location>
        <begin position="460"/>
        <end position="475"/>
    </location>
</feature>
<evidence type="ECO:0000256" key="3">
    <source>
        <dbReference type="ARBA" id="ARBA00004906"/>
    </source>
</evidence>
<dbReference type="PANTHER" id="PTHR12429">
    <property type="entry name" value="NEURALIZED"/>
    <property type="match status" value="1"/>
</dbReference>
<dbReference type="GO" id="GO:0061630">
    <property type="term" value="F:ubiquitin protein ligase activity"/>
    <property type="evidence" value="ECO:0007669"/>
    <property type="project" value="UniProtKB-EC"/>
</dbReference>
<accession>A0A2T7P9D3</accession>
<feature type="region of interest" description="Disordered" evidence="14">
    <location>
        <begin position="433"/>
        <end position="517"/>
    </location>
</feature>
<evidence type="ECO:0000256" key="1">
    <source>
        <dbReference type="ARBA" id="ARBA00000900"/>
    </source>
</evidence>
<keyword evidence="7" id="KW-0479">Metal-binding</keyword>
<dbReference type="InterPro" id="IPR001841">
    <property type="entry name" value="Znf_RING"/>
</dbReference>
<dbReference type="Pfam" id="PF13920">
    <property type="entry name" value="zf-C3HC4_3"/>
    <property type="match status" value="1"/>
</dbReference>
<evidence type="ECO:0000256" key="4">
    <source>
        <dbReference type="ARBA" id="ARBA00012483"/>
    </source>
</evidence>
<gene>
    <name evidence="17" type="ORF">C0Q70_09277</name>
</gene>
<dbReference type="Proteomes" id="UP000245119">
    <property type="component" value="Linkage Group LG5"/>
</dbReference>
<evidence type="ECO:0000256" key="9">
    <source>
        <dbReference type="ARBA" id="ARBA00022771"/>
    </source>
</evidence>
<keyword evidence="10" id="KW-0833">Ubl conjugation pathway</keyword>
<dbReference type="InterPro" id="IPR043136">
    <property type="entry name" value="B30.2/SPRY_sf"/>
</dbReference>
<dbReference type="PANTHER" id="PTHR12429:SF6">
    <property type="entry name" value="PROTEIN NEURALIZED"/>
    <property type="match status" value="1"/>
</dbReference>
<keyword evidence="18" id="KW-1185">Reference proteome</keyword>
<feature type="domain" description="RING-type" evidence="15">
    <location>
        <begin position="534"/>
        <end position="574"/>
    </location>
</feature>
<dbReference type="PROSITE" id="PS50089">
    <property type="entry name" value="ZF_RING_2"/>
    <property type="match status" value="1"/>
</dbReference>
<dbReference type="SMART" id="SM00588">
    <property type="entry name" value="NEUZ"/>
    <property type="match status" value="2"/>
</dbReference>